<evidence type="ECO:0000313" key="3">
    <source>
        <dbReference type="Proteomes" id="UP000612456"/>
    </source>
</evidence>
<dbReference type="Proteomes" id="UP000612456">
    <property type="component" value="Unassembled WGS sequence"/>
</dbReference>
<dbReference type="RefSeq" id="WP_188997146.1">
    <property type="nucleotide sequence ID" value="NZ_BMHP01000004.1"/>
</dbReference>
<dbReference type="SUPFAM" id="SSF55298">
    <property type="entry name" value="YjgF-like"/>
    <property type="match status" value="1"/>
</dbReference>
<evidence type="ECO:0000313" key="2">
    <source>
        <dbReference type="EMBL" id="GGD89816.1"/>
    </source>
</evidence>
<dbReference type="Gene3D" id="3.30.1330.40">
    <property type="entry name" value="RutC-like"/>
    <property type="match status" value="1"/>
</dbReference>
<name>A0A916ZDF1_9BACL</name>
<comment type="caution">
    <text evidence="2">The sequence shown here is derived from an EMBL/GenBank/DDBJ whole genome shotgun (WGS) entry which is preliminary data.</text>
</comment>
<gene>
    <name evidence="2" type="ORF">GCM10010911_55590</name>
</gene>
<sequence length="162" mass="17795">MSKPNLIDQRLEQLGIKLSHKNGLQGRALIPIQQHGRLIYTSGFGPTDEKGVPLWTGRVGSDLTLEEGYQAARVCGIVILGQLQAFLGSLDRIDGIVKVLGLVSSAPDFYQQPQVMHGFSDLMIDLFGEHGKHTRSAMGTFVLPNNIPVEIEAIFSLKQEEE</sequence>
<dbReference type="PANTHER" id="PTHR43760:SF1">
    <property type="entry name" value="ENDORIBONUCLEASE L-PSP_CHORISMATE MUTASE-LIKE DOMAIN-CONTAINING PROTEIN"/>
    <property type="match status" value="1"/>
</dbReference>
<dbReference type="Pfam" id="PF14588">
    <property type="entry name" value="YjgF_endoribonc"/>
    <property type="match status" value="1"/>
</dbReference>
<organism evidence="2 3">
    <name type="scientific">Paenibacillus nasutitermitis</name>
    <dbReference type="NCBI Taxonomy" id="1652958"/>
    <lineage>
        <taxon>Bacteria</taxon>
        <taxon>Bacillati</taxon>
        <taxon>Bacillota</taxon>
        <taxon>Bacilli</taxon>
        <taxon>Bacillales</taxon>
        <taxon>Paenibacillaceae</taxon>
        <taxon>Paenibacillus</taxon>
    </lineage>
</organism>
<feature type="domain" description="Endoribonuclease L-PSP/chorismate mutase-like" evidence="1">
    <location>
        <begin position="35"/>
        <end position="146"/>
    </location>
</feature>
<reference evidence="2" key="1">
    <citation type="journal article" date="2014" name="Int. J. Syst. Evol. Microbiol.">
        <title>Complete genome sequence of Corynebacterium casei LMG S-19264T (=DSM 44701T), isolated from a smear-ripened cheese.</title>
        <authorList>
            <consortium name="US DOE Joint Genome Institute (JGI-PGF)"/>
            <person name="Walter F."/>
            <person name="Albersmeier A."/>
            <person name="Kalinowski J."/>
            <person name="Ruckert C."/>
        </authorList>
    </citation>
    <scope>NUCLEOTIDE SEQUENCE</scope>
    <source>
        <strain evidence="2">CGMCC 1.15178</strain>
    </source>
</reference>
<dbReference type="EMBL" id="BMHP01000004">
    <property type="protein sequence ID" value="GGD89816.1"/>
    <property type="molecule type" value="Genomic_DNA"/>
</dbReference>
<dbReference type="CDD" id="cd02199">
    <property type="entry name" value="YjgF_YER057c_UK114_like_1"/>
    <property type="match status" value="1"/>
</dbReference>
<dbReference type="PANTHER" id="PTHR43760">
    <property type="entry name" value="ENDORIBONUCLEASE-RELATED"/>
    <property type="match status" value="1"/>
</dbReference>
<keyword evidence="3" id="KW-1185">Reference proteome</keyword>
<reference evidence="2" key="2">
    <citation type="submission" date="2020-09" db="EMBL/GenBank/DDBJ databases">
        <authorList>
            <person name="Sun Q."/>
            <person name="Zhou Y."/>
        </authorList>
    </citation>
    <scope>NUCLEOTIDE SEQUENCE</scope>
    <source>
        <strain evidence="2">CGMCC 1.15178</strain>
    </source>
</reference>
<dbReference type="InterPro" id="IPR013813">
    <property type="entry name" value="Endoribo_LPSP/chorism_mut-like"/>
</dbReference>
<evidence type="ECO:0000259" key="1">
    <source>
        <dbReference type="Pfam" id="PF14588"/>
    </source>
</evidence>
<proteinExistence type="predicted"/>
<accession>A0A916ZDF1</accession>
<dbReference type="AlphaFoldDB" id="A0A916ZDF1"/>
<protein>
    <recommendedName>
        <fullName evidence="1">Endoribonuclease L-PSP/chorismate mutase-like domain-containing protein</fullName>
    </recommendedName>
</protein>
<dbReference type="InterPro" id="IPR035959">
    <property type="entry name" value="RutC-like_sf"/>
</dbReference>